<keyword evidence="13" id="KW-1185">Reference proteome</keyword>
<evidence type="ECO:0000256" key="3">
    <source>
        <dbReference type="ARBA" id="ARBA00006602"/>
    </source>
</evidence>
<dbReference type="GO" id="GO:0015031">
    <property type="term" value="P:protein transport"/>
    <property type="evidence" value="ECO:0007669"/>
    <property type="project" value="UniProtKB-KW"/>
</dbReference>
<dbReference type="Proteomes" id="UP000095039">
    <property type="component" value="Unassembled WGS sequence"/>
</dbReference>
<protein>
    <recommendedName>
        <fullName evidence="4">Flagellar assembly protein FliH</fullName>
    </recommendedName>
</protein>
<dbReference type="PRINTS" id="PR01003">
    <property type="entry name" value="FLGFLIH"/>
</dbReference>
<accession>A0A1E5C690</accession>
<comment type="similarity">
    <text evidence="3">Belongs to the FliH family.</text>
</comment>
<dbReference type="InterPro" id="IPR018035">
    <property type="entry name" value="Flagellar_FliH/T3SS_HrpE"/>
</dbReference>
<evidence type="ECO:0000256" key="6">
    <source>
        <dbReference type="ARBA" id="ARBA00022490"/>
    </source>
</evidence>
<feature type="domain" description="Flagellar assembly protein FliH/Type III secretion system HrpE" evidence="11">
    <location>
        <begin position="127"/>
        <end position="254"/>
    </location>
</feature>
<evidence type="ECO:0000256" key="5">
    <source>
        <dbReference type="ARBA" id="ARBA00022448"/>
    </source>
</evidence>
<dbReference type="Pfam" id="PF02108">
    <property type="entry name" value="FliH"/>
    <property type="match status" value="1"/>
</dbReference>
<evidence type="ECO:0000259" key="11">
    <source>
        <dbReference type="Pfam" id="PF02108"/>
    </source>
</evidence>
<dbReference type="PANTHER" id="PTHR34982">
    <property type="entry name" value="YOP PROTEINS TRANSLOCATION PROTEIN L"/>
    <property type="match status" value="1"/>
</dbReference>
<name>A0A1E5C690_9GAMM</name>
<keyword evidence="5" id="KW-0813">Transport</keyword>
<proteinExistence type="inferred from homology"/>
<evidence type="ECO:0000256" key="8">
    <source>
        <dbReference type="ARBA" id="ARBA00022927"/>
    </source>
</evidence>
<evidence type="ECO:0000256" key="10">
    <source>
        <dbReference type="SAM" id="MobiDB-lite"/>
    </source>
</evidence>
<evidence type="ECO:0000313" key="12">
    <source>
        <dbReference type="EMBL" id="OEE61028.1"/>
    </source>
</evidence>
<keyword evidence="7" id="KW-1005">Bacterial flagellum biogenesis</keyword>
<keyword evidence="9" id="KW-1006">Bacterial flagellum protein export</keyword>
<feature type="compositionally biased region" description="Basic and acidic residues" evidence="10">
    <location>
        <begin position="294"/>
        <end position="304"/>
    </location>
</feature>
<sequence length="354" mass="39206">MSLDRRRGYIRATEEQDNALERWSIPSYGSAVAAPKDTALNYDPSWEPPEPVDEDQEPEIELTMLTADALEGIRQSAVDEGMEEGRSAGFEEGREAGFEEGKTAGFEQGKEEGYQQGLTEGQLLIQERCQHLDAMLEKLAFPLVQIDHHVQQQVVDMVMHLAKAVIQTEVVTNPQMILNTLREAVNALPMAGRQITIYLHPDDMDVVTAAHSEVSLRDREWRLIAEPALNRGDIQVACGDSVVDYRIEDRIKQILARFVGQNLSREPNAPEGYVDVMLGADKVVPPESEQAVSAEHDDVNETSHVEQSSADQHDVDPNSADDSTHESQTSEEQETTLDQTTPTGDAGEHDGQPV</sequence>
<evidence type="ECO:0000256" key="7">
    <source>
        <dbReference type="ARBA" id="ARBA00022795"/>
    </source>
</evidence>
<comment type="caution">
    <text evidence="12">The sequence shown here is derived from an EMBL/GenBank/DDBJ whole genome shotgun (WGS) entry which is preliminary data.</text>
</comment>
<dbReference type="GO" id="GO:0009288">
    <property type="term" value="C:bacterial-type flagellum"/>
    <property type="evidence" value="ECO:0007669"/>
    <property type="project" value="InterPro"/>
</dbReference>
<dbReference type="GO" id="GO:0003774">
    <property type="term" value="F:cytoskeletal motor activity"/>
    <property type="evidence" value="ECO:0007669"/>
    <property type="project" value="InterPro"/>
</dbReference>
<evidence type="ECO:0000256" key="4">
    <source>
        <dbReference type="ARBA" id="ARBA00016507"/>
    </source>
</evidence>
<keyword evidence="6" id="KW-0963">Cytoplasm</keyword>
<dbReference type="GO" id="GO:0044781">
    <property type="term" value="P:bacterial-type flagellum organization"/>
    <property type="evidence" value="ECO:0007669"/>
    <property type="project" value="UniProtKB-KW"/>
</dbReference>
<keyword evidence="12" id="KW-0282">Flagellum</keyword>
<dbReference type="AlphaFoldDB" id="A0A1E5C690"/>
<gene>
    <name evidence="12" type="ORF">A1OK_21700</name>
</gene>
<dbReference type="PANTHER" id="PTHR34982:SF1">
    <property type="entry name" value="FLAGELLAR ASSEMBLY PROTEIN FLIH"/>
    <property type="match status" value="1"/>
</dbReference>
<evidence type="ECO:0000256" key="1">
    <source>
        <dbReference type="ARBA" id="ARBA00003041"/>
    </source>
</evidence>
<dbReference type="GO" id="GO:0071973">
    <property type="term" value="P:bacterial-type flagellum-dependent cell motility"/>
    <property type="evidence" value="ECO:0007669"/>
    <property type="project" value="InterPro"/>
</dbReference>
<comment type="function">
    <text evidence="1">Needed for flagellar regrowth and assembly.</text>
</comment>
<evidence type="ECO:0000256" key="9">
    <source>
        <dbReference type="ARBA" id="ARBA00023225"/>
    </source>
</evidence>
<feature type="region of interest" description="Disordered" evidence="10">
    <location>
        <begin position="287"/>
        <end position="354"/>
    </location>
</feature>
<keyword evidence="8" id="KW-0653">Protein transport</keyword>
<keyword evidence="12" id="KW-0966">Cell projection</keyword>
<dbReference type="RefSeq" id="WP_016960131.1">
    <property type="nucleotide sequence ID" value="NZ_AJWN02000057.1"/>
</dbReference>
<organism evidence="12 13">
    <name type="scientific">Enterovibrio norvegicus FF-454</name>
    <dbReference type="NCBI Taxonomy" id="1185651"/>
    <lineage>
        <taxon>Bacteria</taxon>
        <taxon>Pseudomonadati</taxon>
        <taxon>Pseudomonadota</taxon>
        <taxon>Gammaproteobacteria</taxon>
        <taxon>Vibrionales</taxon>
        <taxon>Vibrionaceae</taxon>
        <taxon>Enterovibrio</taxon>
    </lineage>
</organism>
<evidence type="ECO:0000256" key="2">
    <source>
        <dbReference type="ARBA" id="ARBA00004496"/>
    </source>
</evidence>
<keyword evidence="12" id="KW-0969">Cilium</keyword>
<dbReference type="EMBL" id="AJWN02000057">
    <property type="protein sequence ID" value="OEE61028.1"/>
    <property type="molecule type" value="Genomic_DNA"/>
</dbReference>
<dbReference type="InterPro" id="IPR051472">
    <property type="entry name" value="T3SS_Stator/FliH"/>
</dbReference>
<evidence type="ECO:0000313" key="13">
    <source>
        <dbReference type="Proteomes" id="UP000095039"/>
    </source>
</evidence>
<dbReference type="GO" id="GO:0005829">
    <property type="term" value="C:cytosol"/>
    <property type="evidence" value="ECO:0007669"/>
    <property type="project" value="TreeGrafter"/>
</dbReference>
<reference evidence="12 13" key="1">
    <citation type="journal article" date="2012" name="Science">
        <title>Ecological populations of bacteria act as socially cohesive units of antibiotic production and resistance.</title>
        <authorList>
            <person name="Cordero O.X."/>
            <person name="Wildschutte H."/>
            <person name="Kirkup B."/>
            <person name="Proehl S."/>
            <person name="Ngo L."/>
            <person name="Hussain F."/>
            <person name="Le Roux F."/>
            <person name="Mincer T."/>
            <person name="Polz M.F."/>
        </authorList>
    </citation>
    <scope>NUCLEOTIDE SEQUENCE [LARGE SCALE GENOMIC DNA]</scope>
    <source>
        <strain evidence="12 13">FF-454</strain>
    </source>
</reference>
<dbReference type="InterPro" id="IPR000563">
    <property type="entry name" value="Flag_FliH"/>
</dbReference>
<comment type="subcellular location">
    <subcellularLocation>
        <location evidence="2">Cytoplasm</location>
    </subcellularLocation>
</comment>
<dbReference type="NCBIfam" id="NF004270">
    <property type="entry name" value="PRK05687.2-1"/>
    <property type="match status" value="1"/>
</dbReference>